<reference evidence="1 2" key="1">
    <citation type="submission" date="2009-11" db="EMBL/GenBank/DDBJ databases">
        <title>Annotation of Allomyces macrogynus ATCC 38327.</title>
        <authorList>
            <consortium name="The Broad Institute Genome Sequencing Platform"/>
            <person name="Russ C."/>
            <person name="Cuomo C."/>
            <person name="Burger G."/>
            <person name="Gray M.W."/>
            <person name="Holland P.W.H."/>
            <person name="King N."/>
            <person name="Lang F.B.F."/>
            <person name="Roger A.J."/>
            <person name="Ruiz-Trillo I."/>
            <person name="Young S.K."/>
            <person name="Zeng Q."/>
            <person name="Gargeya S."/>
            <person name="Fitzgerald M."/>
            <person name="Haas B."/>
            <person name="Abouelleil A."/>
            <person name="Alvarado L."/>
            <person name="Arachchi H.M."/>
            <person name="Berlin A."/>
            <person name="Chapman S.B."/>
            <person name="Gearin G."/>
            <person name="Goldberg J."/>
            <person name="Griggs A."/>
            <person name="Gujja S."/>
            <person name="Hansen M."/>
            <person name="Heiman D."/>
            <person name="Howarth C."/>
            <person name="Larimer J."/>
            <person name="Lui A."/>
            <person name="MacDonald P.J.P."/>
            <person name="McCowen C."/>
            <person name="Montmayeur A."/>
            <person name="Murphy C."/>
            <person name="Neiman D."/>
            <person name="Pearson M."/>
            <person name="Priest M."/>
            <person name="Roberts A."/>
            <person name="Saif S."/>
            <person name="Shea T."/>
            <person name="Sisk P."/>
            <person name="Stolte C."/>
            <person name="Sykes S."/>
            <person name="Wortman J."/>
            <person name="Nusbaum C."/>
            <person name="Birren B."/>
        </authorList>
    </citation>
    <scope>NUCLEOTIDE SEQUENCE [LARGE SCALE GENOMIC DNA]</scope>
    <source>
        <strain evidence="1 2">ATCC 38327</strain>
    </source>
</reference>
<dbReference type="OrthoDB" id="5589554at2759"/>
<dbReference type="InterPro" id="IPR000048">
    <property type="entry name" value="IQ_motif_EF-hand-BS"/>
</dbReference>
<dbReference type="Proteomes" id="UP000054350">
    <property type="component" value="Unassembled WGS sequence"/>
</dbReference>
<protein>
    <submittedName>
        <fullName evidence="1">Uncharacterized protein</fullName>
    </submittedName>
</protein>
<organism evidence="1 2">
    <name type="scientific">Allomyces macrogynus (strain ATCC 38327)</name>
    <name type="common">Allomyces javanicus var. macrogynus</name>
    <dbReference type="NCBI Taxonomy" id="578462"/>
    <lineage>
        <taxon>Eukaryota</taxon>
        <taxon>Fungi</taxon>
        <taxon>Fungi incertae sedis</taxon>
        <taxon>Blastocladiomycota</taxon>
        <taxon>Blastocladiomycetes</taxon>
        <taxon>Blastocladiales</taxon>
        <taxon>Blastocladiaceae</taxon>
        <taxon>Allomyces</taxon>
    </lineage>
</organism>
<sequence>MDSEQHECVRDQSIPLLAYRDRRPPTTTLDASNEAPAPTNAEIPLVVIRVRAATLIQRWFRRWLVHRRAVKRARVYRLVQAEAELRTRLTTLDAHMTRRLGHLQLLQDGGDAGGLALEWELRCIKTIQRWWRRVRRQRAHEPRKRVEKPVVDALPAVVVDQARVDEYVRALDETLTPAPSTRRELPAENLRELRILRRMYQTQYRLLTDGSAVSDRQAHGKTFAELVPQYRRAAARYQRERDKMRELVEVAKTGLTSTYSVWQHNQDITETHTLFVQARDLNCVERHAVLTTTVDRRPRFV</sequence>
<dbReference type="VEuPathDB" id="FungiDB:AMAG_15683"/>
<accession>A0A0L0T9M7</accession>
<reference evidence="2" key="2">
    <citation type="submission" date="2009-11" db="EMBL/GenBank/DDBJ databases">
        <title>The Genome Sequence of Allomyces macrogynus strain ATCC 38327.</title>
        <authorList>
            <consortium name="The Broad Institute Genome Sequencing Platform"/>
            <person name="Russ C."/>
            <person name="Cuomo C."/>
            <person name="Shea T."/>
            <person name="Young S.K."/>
            <person name="Zeng Q."/>
            <person name="Koehrsen M."/>
            <person name="Haas B."/>
            <person name="Borodovsky M."/>
            <person name="Guigo R."/>
            <person name="Alvarado L."/>
            <person name="Berlin A."/>
            <person name="Borenstein D."/>
            <person name="Chen Z."/>
            <person name="Engels R."/>
            <person name="Freedman E."/>
            <person name="Gellesch M."/>
            <person name="Goldberg J."/>
            <person name="Griggs A."/>
            <person name="Gujja S."/>
            <person name="Heiman D."/>
            <person name="Hepburn T."/>
            <person name="Howarth C."/>
            <person name="Jen D."/>
            <person name="Larson L."/>
            <person name="Lewis B."/>
            <person name="Mehta T."/>
            <person name="Park D."/>
            <person name="Pearson M."/>
            <person name="Roberts A."/>
            <person name="Saif S."/>
            <person name="Shenoy N."/>
            <person name="Sisk P."/>
            <person name="Stolte C."/>
            <person name="Sykes S."/>
            <person name="Walk T."/>
            <person name="White J."/>
            <person name="Yandava C."/>
            <person name="Burger G."/>
            <person name="Gray M.W."/>
            <person name="Holland P.W.H."/>
            <person name="King N."/>
            <person name="Lang F.B.F."/>
            <person name="Roger A.J."/>
            <person name="Ruiz-Trillo I."/>
            <person name="Lander E."/>
            <person name="Nusbaum C."/>
        </authorList>
    </citation>
    <scope>NUCLEOTIDE SEQUENCE [LARGE SCALE GENOMIC DNA]</scope>
    <source>
        <strain evidence="2">ATCC 38327</strain>
    </source>
</reference>
<gene>
    <name evidence="1" type="ORF">AMAG_15683</name>
</gene>
<evidence type="ECO:0000313" key="2">
    <source>
        <dbReference type="Proteomes" id="UP000054350"/>
    </source>
</evidence>
<dbReference type="EMBL" id="GG745372">
    <property type="protein sequence ID" value="KNE71452.1"/>
    <property type="molecule type" value="Genomic_DNA"/>
</dbReference>
<proteinExistence type="predicted"/>
<keyword evidence="2" id="KW-1185">Reference proteome</keyword>
<dbReference type="AlphaFoldDB" id="A0A0L0T9M7"/>
<name>A0A0L0T9M7_ALLM3</name>
<evidence type="ECO:0000313" key="1">
    <source>
        <dbReference type="EMBL" id="KNE71452.1"/>
    </source>
</evidence>
<dbReference type="Pfam" id="PF00612">
    <property type="entry name" value="IQ"/>
    <property type="match status" value="1"/>
</dbReference>